<evidence type="ECO:0000256" key="3">
    <source>
        <dbReference type="ARBA" id="ARBA00022630"/>
    </source>
</evidence>
<evidence type="ECO:0000313" key="7">
    <source>
        <dbReference type="EMBL" id="QGN15580.1"/>
    </source>
</evidence>
<organism evidence="7 8">
    <name type="scientific">Kluyveromyces marxianus</name>
    <name type="common">Yeast</name>
    <name type="synonym">Candida kefyr</name>
    <dbReference type="NCBI Taxonomy" id="4911"/>
    <lineage>
        <taxon>Eukaryota</taxon>
        <taxon>Fungi</taxon>
        <taxon>Dikarya</taxon>
        <taxon>Ascomycota</taxon>
        <taxon>Saccharomycotina</taxon>
        <taxon>Saccharomycetes</taxon>
        <taxon>Saccharomycetales</taxon>
        <taxon>Saccharomycetaceae</taxon>
        <taxon>Kluyveromyces</taxon>
    </lineage>
</organism>
<dbReference type="InterPro" id="IPR045170">
    <property type="entry name" value="MTOX"/>
</dbReference>
<sequence length="440" mass="49483">MSGYEVVIVGGGVFGLSSAVQLARTNYKVIVIDKFPIPSPLSAANDYNKIVRLEYNDMVYAELAVEAMGYWNGEDSSLLPARLLHDCYSHCGRISVVQDPKTRRYAFDESSLRLLQEKFSRCRDVKEFKDLTCGGKFPQLSDGQRYDIFRYNPDCGIGFARESLLKMKRYAESLGVVFQENDGVVEVEKFRDGSQSVVVRCESGKRIHGKKVVIACGANTSAILPMQRYVKATGLYVGHVQLSDEEYQKFKDIPVIFNSSVGYIFPPDAQTKMIKICTSAMSAYDGKSNGSYPVYRTLEPHTAPSIPISAAVRIRTVLGKYLPSLVFTSGTQSQLRDIIDCKICWVSDTANSDFIIDEVPGMSNVYVCCGDSGHAYKFLPNIGKYIQQKLENKLPEPLARKWSFREANWNDAEIEWRVEPTKLAIQDVEWFKESYGHAKL</sequence>
<dbReference type="PANTHER" id="PTHR10961:SF26">
    <property type="entry name" value="L-SACCHAROPINE OXIDASE"/>
    <property type="match status" value="1"/>
</dbReference>
<gene>
    <name evidence="7" type="primary">fap2</name>
    <name evidence="7" type="ORF">FIM1_2272</name>
</gene>
<reference evidence="7 8" key="2">
    <citation type="submission" date="2019-11" db="EMBL/GenBank/DDBJ databases">
        <authorList>
            <person name="Lu H."/>
        </authorList>
    </citation>
    <scope>NUCLEOTIDE SEQUENCE [LARGE SCALE GENOMIC DNA]</scope>
    <source>
        <strain evidence="7 8">FIM1</strain>
    </source>
</reference>
<keyword evidence="3" id="KW-0285">Flavoprotein</keyword>
<dbReference type="Gene3D" id="3.50.50.60">
    <property type="entry name" value="FAD/NAD(P)-binding domain"/>
    <property type="match status" value="1"/>
</dbReference>
<evidence type="ECO:0000256" key="4">
    <source>
        <dbReference type="ARBA" id="ARBA00022827"/>
    </source>
</evidence>
<feature type="domain" description="FAD dependent oxidoreductase" evidence="6">
    <location>
        <begin position="6"/>
        <end position="386"/>
    </location>
</feature>
<dbReference type="PRINTS" id="PR00469">
    <property type="entry name" value="PNDRDTASEII"/>
</dbReference>
<evidence type="ECO:0000256" key="1">
    <source>
        <dbReference type="ARBA" id="ARBA00001974"/>
    </source>
</evidence>
<name>A0ABX6EVL7_KLUMA</name>
<keyword evidence="8" id="KW-1185">Reference proteome</keyword>
<dbReference type="SUPFAM" id="SSF51905">
    <property type="entry name" value="FAD/NAD(P)-binding domain"/>
    <property type="match status" value="1"/>
</dbReference>
<dbReference type="Gene3D" id="3.30.9.10">
    <property type="entry name" value="D-Amino Acid Oxidase, subunit A, domain 2"/>
    <property type="match status" value="1"/>
</dbReference>
<keyword evidence="4" id="KW-0274">FAD</keyword>
<evidence type="ECO:0000256" key="2">
    <source>
        <dbReference type="ARBA" id="ARBA00010989"/>
    </source>
</evidence>
<accession>A0ABX6EVL7</accession>
<keyword evidence="5" id="KW-0560">Oxidoreductase</keyword>
<dbReference type="Pfam" id="PF01266">
    <property type="entry name" value="DAO"/>
    <property type="match status" value="1"/>
</dbReference>
<dbReference type="Proteomes" id="UP000422736">
    <property type="component" value="Chromosome 3"/>
</dbReference>
<comment type="cofactor">
    <cofactor evidence="1">
        <name>FAD</name>
        <dbReference type="ChEBI" id="CHEBI:57692"/>
    </cofactor>
</comment>
<dbReference type="InterPro" id="IPR036188">
    <property type="entry name" value="FAD/NAD-bd_sf"/>
</dbReference>
<reference evidence="7 8" key="1">
    <citation type="submission" date="2016-03" db="EMBL/GenBank/DDBJ databases">
        <title>How can Kluyveromyces marxianus grow so fast - potential evolutionary course in Saccharomyces Complex revealed by comparative genomics.</title>
        <authorList>
            <person name="Mo W."/>
            <person name="Lu W."/>
            <person name="Yang X."/>
            <person name="Qi J."/>
            <person name="Lv H."/>
        </authorList>
    </citation>
    <scope>NUCLEOTIDE SEQUENCE [LARGE SCALE GENOMIC DNA]</scope>
    <source>
        <strain evidence="7 8">FIM1</strain>
    </source>
</reference>
<protein>
    <submittedName>
        <fullName evidence="7">L-saccharopine oxidase</fullName>
    </submittedName>
</protein>
<comment type="similarity">
    <text evidence="2">Belongs to the MSOX/MTOX family.</text>
</comment>
<evidence type="ECO:0000259" key="6">
    <source>
        <dbReference type="Pfam" id="PF01266"/>
    </source>
</evidence>
<dbReference type="PANTHER" id="PTHR10961">
    <property type="entry name" value="PEROXISOMAL SARCOSINE OXIDASE"/>
    <property type="match status" value="1"/>
</dbReference>
<proteinExistence type="inferred from homology"/>
<dbReference type="EMBL" id="CP015056">
    <property type="protein sequence ID" value="QGN15580.1"/>
    <property type="molecule type" value="Genomic_DNA"/>
</dbReference>
<evidence type="ECO:0000256" key="5">
    <source>
        <dbReference type="ARBA" id="ARBA00023002"/>
    </source>
</evidence>
<dbReference type="InterPro" id="IPR006076">
    <property type="entry name" value="FAD-dep_OxRdtase"/>
</dbReference>
<evidence type="ECO:0000313" key="8">
    <source>
        <dbReference type="Proteomes" id="UP000422736"/>
    </source>
</evidence>